<dbReference type="EMBL" id="CCMZ01000028">
    <property type="protein sequence ID" value="CDX21092.1"/>
    <property type="molecule type" value="Genomic_DNA"/>
</dbReference>
<keyword evidence="2" id="KW-1185">Reference proteome</keyword>
<reference evidence="2" key="1">
    <citation type="submission" date="2014-08" db="EMBL/GenBank/DDBJ databases">
        <authorList>
            <person name="Moulin L."/>
        </authorList>
    </citation>
    <scope>NUCLEOTIDE SEQUENCE [LARGE SCALE GENOMIC DNA]</scope>
</reference>
<dbReference type="InterPro" id="IPR036291">
    <property type="entry name" value="NAD(P)-bd_dom_sf"/>
</dbReference>
<accession>A0A090DVM8</accession>
<dbReference type="SUPFAM" id="SSF51735">
    <property type="entry name" value="NAD(P)-binding Rossmann-fold domains"/>
    <property type="match status" value="1"/>
</dbReference>
<evidence type="ECO:0000313" key="2">
    <source>
        <dbReference type="Proteomes" id="UP000045285"/>
    </source>
</evidence>
<evidence type="ECO:0000313" key="1">
    <source>
        <dbReference type="EMBL" id="CDX21092.1"/>
    </source>
</evidence>
<gene>
    <name evidence="1" type="ORF">MPL3356_340172</name>
</gene>
<name>A0A090DVM8_MESPL</name>
<dbReference type="Proteomes" id="UP000045285">
    <property type="component" value="Unassembled WGS sequence"/>
</dbReference>
<organism evidence="1 2">
    <name type="scientific">Mesorhizobium plurifarium</name>
    <dbReference type="NCBI Taxonomy" id="69974"/>
    <lineage>
        <taxon>Bacteria</taxon>
        <taxon>Pseudomonadati</taxon>
        <taxon>Pseudomonadota</taxon>
        <taxon>Alphaproteobacteria</taxon>
        <taxon>Hyphomicrobiales</taxon>
        <taxon>Phyllobacteriaceae</taxon>
        <taxon>Mesorhizobium</taxon>
    </lineage>
</organism>
<sequence>MYVHREHRDMIARSTAESRRNLKERCGTASMFASTYGRPAPTSAQSKGWLQYEARGLLHLQSRSGIHWLTRAMAIDNSECVRCNGVAPGWIDCDINVDLIRNLPIPRFRPKGSEVIHPVGARMEAGWLC</sequence>
<dbReference type="AlphaFoldDB" id="A0A090DVM8"/>
<proteinExistence type="predicted"/>
<protein>
    <submittedName>
        <fullName evidence="1">Uncharacterized protein</fullName>
    </submittedName>
</protein>